<name>A0A1V1P6J8_9BACT</name>
<organism evidence="1 2">
    <name type="scientific">Candidatus Magnetoglobus multicellularis str. Araruama</name>
    <dbReference type="NCBI Taxonomy" id="890399"/>
    <lineage>
        <taxon>Bacteria</taxon>
        <taxon>Pseudomonadati</taxon>
        <taxon>Thermodesulfobacteriota</taxon>
        <taxon>Desulfobacteria</taxon>
        <taxon>Desulfobacterales</taxon>
        <taxon>Desulfobacteraceae</taxon>
        <taxon>Candidatus Magnetoglobus</taxon>
    </lineage>
</organism>
<reference evidence="2" key="1">
    <citation type="submission" date="2012-11" db="EMBL/GenBank/DDBJ databases">
        <authorList>
            <person name="Lucero-Rivera Y.E."/>
            <person name="Tovar-Ramirez D."/>
        </authorList>
    </citation>
    <scope>NUCLEOTIDE SEQUENCE [LARGE SCALE GENOMIC DNA]</scope>
    <source>
        <strain evidence="2">Araruama</strain>
    </source>
</reference>
<gene>
    <name evidence="1" type="ORF">OMM_03286</name>
</gene>
<accession>A0A1V1P6J8</accession>
<proteinExistence type="predicted"/>
<dbReference type="Gene3D" id="3.40.50.2300">
    <property type="match status" value="1"/>
</dbReference>
<sequence>MKNIAILCIISIGLNLITISALSADQKSIIILNTQHSVAKYDTVIEHFRKSISYPVEEHYLSSPQITPSRTRSIFTKTCNKLIYCVGSKACNESFKYSKITRIIFSSIINWQRMALPNKLDNIFGVSNEFNSEMLLTLLRLFLPDINDIGIIYSDKYNKEWIEVLKSNAQKVKINIIAQKISHRNVFYQTMTMLLKKIKMFWLISDPVVMRKQKHLHEIIYLCDKHNVPIFSYNSIFINYGVTLTISSDLPTIGRQAASIANDLLSNNEIINKIQYPAGSFISVNMTLVKKYHLALNNDAYGLINHIKK</sequence>
<dbReference type="EMBL" id="ATBP01000435">
    <property type="protein sequence ID" value="ETR70375.1"/>
    <property type="molecule type" value="Genomic_DNA"/>
</dbReference>
<dbReference type="PANTHER" id="PTHR35271">
    <property type="entry name" value="ABC TRANSPORTER, SUBSTRATE-BINDING LIPOPROTEIN-RELATED"/>
    <property type="match status" value="1"/>
</dbReference>
<dbReference type="InterPro" id="IPR007487">
    <property type="entry name" value="ABC_transpt-TYRBP-like"/>
</dbReference>
<dbReference type="Proteomes" id="UP000189670">
    <property type="component" value="Unassembled WGS sequence"/>
</dbReference>
<evidence type="ECO:0008006" key="3">
    <source>
        <dbReference type="Google" id="ProtNLM"/>
    </source>
</evidence>
<dbReference type="AlphaFoldDB" id="A0A1V1P6J8"/>
<dbReference type="Pfam" id="PF04392">
    <property type="entry name" value="ABC_sub_bind"/>
    <property type="match status" value="1"/>
</dbReference>
<dbReference type="PANTHER" id="PTHR35271:SF1">
    <property type="entry name" value="ABC TRANSPORTER, SUBSTRATE-BINDING LIPOPROTEIN"/>
    <property type="match status" value="1"/>
</dbReference>
<evidence type="ECO:0000313" key="2">
    <source>
        <dbReference type="Proteomes" id="UP000189670"/>
    </source>
</evidence>
<comment type="caution">
    <text evidence="1">The sequence shown here is derived from an EMBL/GenBank/DDBJ whole genome shotgun (WGS) entry which is preliminary data.</text>
</comment>
<protein>
    <recommendedName>
        <fullName evidence="3">ABC transporter substrate-binding protein</fullName>
    </recommendedName>
</protein>
<evidence type="ECO:0000313" key="1">
    <source>
        <dbReference type="EMBL" id="ETR70375.1"/>
    </source>
</evidence>